<feature type="transmembrane region" description="Helical" evidence="1">
    <location>
        <begin position="529"/>
        <end position="552"/>
    </location>
</feature>
<feature type="transmembrane region" description="Helical" evidence="1">
    <location>
        <begin position="20"/>
        <end position="40"/>
    </location>
</feature>
<sequence length="620" mass="69155">WTNWFEGKVNGATITLTRQSGGFLIAFLAIFVSFSGKSFWKIACFALHRFWSSESPQDGLYHQRQAALRNSETPEAGFMTLFKSLWVWNKGTANSVRRRSTHHPFRRLLPLISFAFIVYAAFGVAGILSSNIMKQTANEVLIYGDKCGPLISDPENLSYGTVLLPYMNQRAVAALNYATQCYTNNSNTADCNLFVKPQLDMSVKTNLSCPFAEDICRISDNLLMDTGFINSHDDLGINSPPQDRFSVRIVYQCSVLNLKGYDGWSYEVPLNYSIRQMTGIWGTLTLADYEILYLAAYGGTSEAAIDASDFTPIPQLRQPKSSNVDIFLFFLSGERVIFGQPSDDPLYSAHQLGHTGRFKGTNRTTQAYLLDEPASTLACTQQIQVCNPNPLKDTQCEPAGGLGDIMDGIPRLWPDNSQQNLMNWSLNVFQSGIYDLMSMVIYLGISVLTARDKLQGGFQAALPPNQWQLELEHLGSGTLASLQTAFVEAANGPPDPQLFQFQLKPNDTESRSLCNSQKVISSLHSSFRVLSLSLILSIGSILILLDFALVPCPDCFQRRRHRSRYARLEWRTNATLQLQRLAHEGIGAGVWSRADEENPVTEEAELLAVLVIEHEKHPIL</sequence>
<dbReference type="OrthoDB" id="3540210at2759"/>
<evidence type="ECO:0000313" key="2">
    <source>
        <dbReference type="EMBL" id="OCL10554.1"/>
    </source>
</evidence>
<keyword evidence="1" id="KW-0812">Transmembrane</keyword>
<dbReference type="AlphaFoldDB" id="A0A8E2F512"/>
<accession>A0A8E2F512</accession>
<dbReference type="EMBL" id="KV749222">
    <property type="protein sequence ID" value="OCL10554.1"/>
    <property type="molecule type" value="Genomic_DNA"/>
</dbReference>
<gene>
    <name evidence="2" type="ORF">AOQ84DRAFT_246874</name>
</gene>
<evidence type="ECO:0000256" key="1">
    <source>
        <dbReference type="SAM" id="Phobius"/>
    </source>
</evidence>
<feature type="transmembrane region" description="Helical" evidence="1">
    <location>
        <begin position="108"/>
        <end position="128"/>
    </location>
</feature>
<keyword evidence="1" id="KW-1133">Transmembrane helix</keyword>
<reference evidence="2 3" key="1">
    <citation type="journal article" date="2016" name="Nat. Commun.">
        <title>Ectomycorrhizal ecology is imprinted in the genome of the dominant symbiotic fungus Cenococcum geophilum.</title>
        <authorList>
            <consortium name="DOE Joint Genome Institute"/>
            <person name="Peter M."/>
            <person name="Kohler A."/>
            <person name="Ohm R.A."/>
            <person name="Kuo A."/>
            <person name="Krutzmann J."/>
            <person name="Morin E."/>
            <person name="Arend M."/>
            <person name="Barry K.W."/>
            <person name="Binder M."/>
            <person name="Choi C."/>
            <person name="Clum A."/>
            <person name="Copeland A."/>
            <person name="Grisel N."/>
            <person name="Haridas S."/>
            <person name="Kipfer T."/>
            <person name="LaButti K."/>
            <person name="Lindquist E."/>
            <person name="Lipzen A."/>
            <person name="Maire R."/>
            <person name="Meier B."/>
            <person name="Mihaltcheva S."/>
            <person name="Molinier V."/>
            <person name="Murat C."/>
            <person name="Poggeler S."/>
            <person name="Quandt C.A."/>
            <person name="Sperisen C."/>
            <person name="Tritt A."/>
            <person name="Tisserant E."/>
            <person name="Crous P.W."/>
            <person name="Henrissat B."/>
            <person name="Nehls U."/>
            <person name="Egli S."/>
            <person name="Spatafora J.W."/>
            <person name="Grigoriev I.V."/>
            <person name="Martin F.M."/>
        </authorList>
    </citation>
    <scope>NUCLEOTIDE SEQUENCE [LARGE SCALE GENOMIC DNA]</scope>
    <source>
        <strain evidence="2 3">CBS 207.34</strain>
    </source>
</reference>
<keyword evidence="3" id="KW-1185">Reference proteome</keyword>
<feature type="non-terminal residue" evidence="2">
    <location>
        <position position="620"/>
    </location>
</feature>
<dbReference type="Proteomes" id="UP000250140">
    <property type="component" value="Unassembled WGS sequence"/>
</dbReference>
<name>A0A8E2F512_9PEZI</name>
<evidence type="ECO:0000313" key="3">
    <source>
        <dbReference type="Proteomes" id="UP000250140"/>
    </source>
</evidence>
<organism evidence="2 3">
    <name type="scientific">Glonium stellatum</name>
    <dbReference type="NCBI Taxonomy" id="574774"/>
    <lineage>
        <taxon>Eukaryota</taxon>
        <taxon>Fungi</taxon>
        <taxon>Dikarya</taxon>
        <taxon>Ascomycota</taxon>
        <taxon>Pezizomycotina</taxon>
        <taxon>Dothideomycetes</taxon>
        <taxon>Pleosporomycetidae</taxon>
        <taxon>Gloniales</taxon>
        <taxon>Gloniaceae</taxon>
        <taxon>Glonium</taxon>
    </lineage>
</organism>
<keyword evidence="1" id="KW-0472">Membrane</keyword>
<protein>
    <submittedName>
        <fullName evidence="2">Uncharacterized protein</fullName>
    </submittedName>
</protein>
<proteinExistence type="predicted"/>
<feature type="non-terminal residue" evidence="2">
    <location>
        <position position="1"/>
    </location>
</feature>